<dbReference type="Pfam" id="PF06739">
    <property type="entry name" value="SBBP"/>
    <property type="match status" value="4"/>
</dbReference>
<dbReference type="EMBL" id="BAOS01000001">
    <property type="protein sequence ID" value="GAX59316.1"/>
    <property type="molecule type" value="Genomic_DNA"/>
</dbReference>
<proteinExistence type="predicted"/>
<gene>
    <name evidence="2" type="ORF">SCALIN_C01_0247</name>
</gene>
<dbReference type="Proteomes" id="UP000218542">
    <property type="component" value="Unassembled WGS sequence"/>
</dbReference>
<dbReference type="Gene3D" id="2.120.10.30">
    <property type="entry name" value="TolB, C-terminal domain"/>
    <property type="match status" value="1"/>
</dbReference>
<dbReference type="InterPro" id="IPR010620">
    <property type="entry name" value="SBBP_repeat"/>
</dbReference>
<feature type="domain" description="DUF7948" evidence="1">
    <location>
        <begin position="59"/>
        <end position="291"/>
    </location>
</feature>
<dbReference type="OrthoDB" id="253958at2"/>
<dbReference type="AlphaFoldDB" id="A0A286TTW1"/>
<keyword evidence="3" id="KW-1185">Reference proteome</keyword>
<accession>A0A286TTW1</accession>
<dbReference type="Pfam" id="PF25778">
    <property type="entry name" value="DUF7948"/>
    <property type="match status" value="1"/>
</dbReference>
<organism evidence="2 3">
    <name type="scientific">Candidatus Scalindua japonica</name>
    <dbReference type="NCBI Taxonomy" id="1284222"/>
    <lineage>
        <taxon>Bacteria</taxon>
        <taxon>Pseudomonadati</taxon>
        <taxon>Planctomycetota</taxon>
        <taxon>Candidatus Brocadiia</taxon>
        <taxon>Candidatus Brocadiales</taxon>
        <taxon>Candidatus Scalinduaceae</taxon>
        <taxon>Candidatus Scalindua</taxon>
    </lineage>
</organism>
<comment type="caution">
    <text evidence="2">The sequence shown here is derived from an EMBL/GenBank/DDBJ whole genome shotgun (WGS) entry which is preliminary data.</text>
</comment>
<name>A0A286TTW1_9BACT</name>
<reference evidence="2 3" key="1">
    <citation type="journal article" date="2017" name="Environ. Microbiol. Rep.">
        <title>Genetic diversity of marine anaerobic ammonium-oxidizing bacteria as revealed by genomic and proteomic analyses of 'Candidatus Scalindua japonica'.</title>
        <authorList>
            <person name="Oshiki M."/>
            <person name="Mizuto K."/>
            <person name="Kimura Z."/>
            <person name="Kindaichi T."/>
            <person name="Satoh H."/>
            <person name="Okabe S."/>
        </authorList>
    </citation>
    <scope>NUCLEOTIDE SEQUENCE [LARGE SCALE GENOMIC DNA]</scope>
    <source>
        <strain evidence="3">husup-a2</strain>
    </source>
</reference>
<dbReference type="InterPro" id="IPR011042">
    <property type="entry name" value="6-blade_b-propeller_TolB-like"/>
</dbReference>
<evidence type="ECO:0000259" key="1">
    <source>
        <dbReference type="Pfam" id="PF25778"/>
    </source>
</evidence>
<dbReference type="InterPro" id="IPR052918">
    <property type="entry name" value="Motility_Chemotaxis_Reg"/>
</dbReference>
<protein>
    <recommendedName>
        <fullName evidence="1">DUF7948 domain-containing protein</fullName>
    </recommendedName>
</protein>
<evidence type="ECO:0000313" key="2">
    <source>
        <dbReference type="EMBL" id="GAX59316.1"/>
    </source>
</evidence>
<sequence>MKCKIWLTFVLVVLGVVLFTGYKFVWQDGVASTVPVLTEPDNVFKAHVVETYGKLPLSFIQNDGQMDEKVEFYQRGNGHSTYFAKDGVYLQLLYSGPSDSINNEEDNNDITVTTHSPQTSTNTNLKSETIKLISLNSNNNPMIVSEGLQEGKVNFFRGNDPEKWKINITTYQAVVYKDIYDGIDMKYYGNNRQMEYDLIVKPGANPSTPLFSYEGIEGLRVTGNGELEIDLKQGTLIQKKPVIYQMINGKRIEIEGKFKLEPVGHDREEKLAYGFKVASYNRDHALIIDPVLAYSTYLGGSGGDQAYGIAVDTSGNAYVTGSTGSTDFPTASPIQGTYAGGGDIFVTKIDSSGTSLVYSTYLGGSRSDSSRSIAVDTSGNAYVTGSTISPDFPTASPIQGTYAGDRDVFVTKIDSSGTNLVYSTYLGGSGGDHPYGIAVDTSGNAYVTGHTVSTDFPTASPIQGTNAGRDDVFVTKIDSSGTSLVYSTYLGGWTYDSSGGIAVDTSGNAYVTGATDSPYFPTASPIQGTNAGGGDGFVTKLSSGGTSCPLNLILNHDSSGQALLRRYRDESLSKTNVGKLLTMLFYIVSAKAVETLNDNPELIKEAEHLIDANKYAVTEVLGGREGIVYNTDEIASFLSDYAKESPPLLKAILNVIRKFMLKKKESGKLFFSFRLE</sequence>
<dbReference type="PANTHER" id="PTHR35580">
    <property type="entry name" value="CELL SURFACE GLYCOPROTEIN (S-LAYER PROTEIN)-LIKE PROTEIN"/>
    <property type="match status" value="1"/>
</dbReference>
<dbReference type="PANTHER" id="PTHR35580:SF1">
    <property type="entry name" value="PHYTASE-LIKE DOMAIN-CONTAINING PROTEIN"/>
    <property type="match status" value="1"/>
</dbReference>
<dbReference type="RefSeq" id="WP_096892449.1">
    <property type="nucleotide sequence ID" value="NZ_BAOS01000001.1"/>
</dbReference>
<evidence type="ECO:0000313" key="3">
    <source>
        <dbReference type="Proteomes" id="UP000218542"/>
    </source>
</evidence>
<dbReference type="SUPFAM" id="SSF101898">
    <property type="entry name" value="NHL repeat"/>
    <property type="match status" value="1"/>
</dbReference>
<dbReference type="InterPro" id="IPR057708">
    <property type="entry name" value="DUF7948"/>
</dbReference>